<dbReference type="NCBIfam" id="TIGR03696">
    <property type="entry name" value="Rhs_assc_core"/>
    <property type="match status" value="1"/>
</dbReference>
<dbReference type="EMBL" id="CP089982">
    <property type="protein sequence ID" value="WXA94367.1"/>
    <property type="molecule type" value="Genomic_DNA"/>
</dbReference>
<sequence>MQPNVALSYNSNGGNSYVGVGFSLSGFSSIHRCDLNYSDDRTKREVRFDAADRFCLNGLRLVAISGNYGADGAEYRTFPDTFAKVISHGGSNDPSNYTGPQSFTVYRKDGRIDEFGLADASVDVGTVTDVWSIKSTRDRSGNTMDFSYDKVASATNTEEHYPHEIRYGGHASGLPHDKLVRFEYVDRDPSDIQTLYRLGWKRRISKLLQKISLVADNGQSSVRSYVLSYVPPKVETPAQQNHRALLRTITECTLGACKRPTVLEWENAQPGFEPPRNNGVDMPPESESGQLVIMDVDGDGRDDMVFPDKEKWNIVFGAPKPSPHSDGGPLTAKVRTSAPSNDPLQAGRFQRGFPIDYNQDGKTDLLLTDLSSSWRYLRSTGNDFELVDTGIPRSKRALRWKYWMGAGGDGGDLNYPRGLFLRDNLMTGFYLVDLNGDGIKDLLERTIPDDSGESIPYCQGEGDYIHICKGQWRYRLHDGITGFGGAIEIPELDRVTIAANLIPMDVDGDGKEEVVFDPCQRWWHDILVSPIFCGDVGDGAPMFKDNGHFKIMSWQKNAGDNNGTMTFTDSGFGLRLKADGEIGGPGQESRLELQQTVVAFDVNGDGLKDLLASNLGHRNSSYGNFITAETDLWINTGKGFVHADRSGLEGIGLTASHLQHSLVLDYDGDGREDLLVPYNKDGALPPGVNWFDDNDKEAYRKFFLVRSESASTGALLSWNDIGLPYENTPWTVGVWPTRQGPRIGDVDGDGLQDLISEKTSRILARLHVTDPVWANRVKTDAITSITDGRIELDQGTPHIYGHVTTLISYAPLVATPGSPNIDINSRNDGRAGPYYNAVNDVPRCAYPCKRFVGSKFVVSQTRQDTGSTIISADSSPGEFNPSAKNTHYFYEDGYVDRLGRGWLGFRARTEFQYDEERTGATPSRWTRTIYDPTFYDSQHRNYPKVGWPTFTLMFGDPVVRPGTPRDVWLSLGETTSAAQDTNLGTTYFVRLLLQKTDEYETLAVPPQDIIRTLNPRLLVNWQSVYRSRTTDIGRVDDLGNPLSETTTTAAPHASAGQSKTTKVVSYLNDTSSWIIGRPRGVTITDETPEGTQVRQGETFYDPATGLANRSTIAVPTDDVHWLDTNLGRDRFGNVVRTTVSDANGFARQTVVTYEPDGTYPHAIRNALGQTTYTKYNPYLGLPIAAVDPNGLHVWMLYDAFGNLMRERRPDGSSTSYWLTRDKYAGEWLFTQHAQDTTGATSATMLDRLGRPFQVRTRGLRGQQTQAFTEYWAFGGVRRESLPFAASAASATDLIQYAYDNRLRLEKVTAPDGVTTAHRYVETTEFTTDGYGKESSVVRDGRGHVIRSDDRYGLSTTYGYGPFGALRTIIDPKGNKIAYTVDSYGRITESSDPDLGTQKLVYDAFGLPIDEIDSKGQETAYCHDALGRLTTQMDDDGKSVRTYDQGSNAIGRLTAATGTDGIALRFDYDSVGRASKTTTLVPTSTGRLESFVVERSYNTREELHRVTYPGANNITFAADYLYDDYGNQTVIQDGSDHSTLWHWDTADEANRVTRVQLGNGLSTSRTYYPSTGSLHSLVTAQANADPLQSVEYSYDQNRNLKTRFDHRQNQTETFSYDAVDRLLKAETSSGRSVYEYKYDEIGNIKYKSGVGDYTYDATNKPHAVRGINGRKYDYDKNGNQITRPAGPDSDDEVEVEYTAFYKPRSMRLPNSAVKFEYDAYEQRVRKTSGSKTTTYIEGIYERTEDRSNGTVEYRMQVNGPDGAFAIVNFTRGRTGDVSRKVQYVHSGHDGSVDLISNDQGGIVERRSYDPFGQRRNPDWATGGGPTAPRAQSLGFTGQEDEDDIGLVNMKGRMYDPRIGRFLSADPFVQEPTSSQSLNRYSYVLNNPLSLVDPTGYQSAPAGGTVPMTPTHVDIDYSTSPITLTIFARRSDEKADVEDKASGTEYGNRTTQSVQDLDHQRNMLDTIRRLPGQVARHNYDSFRGGLDEGLDQIHSMAELANGFGHLGLAGSFVGRVTQPVADAIGTFRDYVQVPQHQRNISYASGAVAVGIAGLFVGGTEAKVVEEVAQIGGSYSKVKAIRNALNIGGEIHHMPAWASIEKAGLEGVTHGNAPAIWMSRVDHLRTSTWGAWNKSKAFRAEQKALIEQGRFLDALKMDVDAVRATHGAKYDGAIQQMGEYIWELGQKL</sequence>
<gene>
    <name evidence="4" type="ORF">LZC95_48970</name>
</gene>
<dbReference type="InterPro" id="IPR022385">
    <property type="entry name" value="Rhs_assc_core"/>
</dbReference>
<dbReference type="SUPFAM" id="SSF69318">
    <property type="entry name" value="Integrin alpha N-terminal domain"/>
    <property type="match status" value="1"/>
</dbReference>
<protein>
    <submittedName>
        <fullName evidence="4">FG-GAP-like repeat-containing protein</fullName>
    </submittedName>
</protein>
<feature type="region of interest" description="Disordered" evidence="2">
    <location>
        <begin position="1667"/>
        <end position="1689"/>
    </location>
</feature>
<dbReference type="InterPro" id="IPR056823">
    <property type="entry name" value="TEN-like_YD-shell"/>
</dbReference>
<keyword evidence="5" id="KW-1185">Reference proteome</keyword>
<reference evidence="4 5" key="1">
    <citation type="submission" date="2021-12" db="EMBL/GenBank/DDBJ databases">
        <title>Discovery of the Pendulisporaceae a myxobacterial family with distinct sporulation behavior and unique specialized metabolism.</title>
        <authorList>
            <person name="Garcia R."/>
            <person name="Popoff A."/>
            <person name="Bader C.D."/>
            <person name="Loehr J."/>
            <person name="Walesch S."/>
            <person name="Walt C."/>
            <person name="Boldt J."/>
            <person name="Bunk B."/>
            <person name="Haeckl F.J.F.P.J."/>
            <person name="Gunesch A.P."/>
            <person name="Birkelbach J."/>
            <person name="Nuebel U."/>
            <person name="Pietschmann T."/>
            <person name="Bach T."/>
            <person name="Mueller R."/>
        </authorList>
    </citation>
    <scope>NUCLEOTIDE SEQUENCE [LARGE SCALE GENOMIC DNA]</scope>
    <source>
        <strain evidence="4 5">MSr12523</strain>
    </source>
</reference>
<dbReference type="Proteomes" id="UP001379533">
    <property type="component" value="Chromosome"/>
</dbReference>
<dbReference type="InterPro" id="IPR050708">
    <property type="entry name" value="T6SS_VgrG/RHS"/>
</dbReference>
<feature type="region of interest" description="Disordered" evidence="2">
    <location>
        <begin position="318"/>
        <end position="346"/>
    </location>
</feature>
<feature type="region of interest" description="Disordered" evidence="2">
    <location>
        <begin position="1807"/>
        <end position="1835"/>
    </location>
</feature>
<dbReference type="PANTHER" id="PTHR32305">
    <property type="match status" value="1"/>
</dbReference>
<evidence type="ECO:0000259" key="3">
    <source>
        <dbReference type="Pfam" id="PF25023"/>
    </source>
</evidence>
<dbReference type="NCBIfam" id="TIGR01643">
    <property type="entry name" value="YD_repeat_2x"/>
    <property type="match status" value="2"/>
</dbReference>
<evidence type="ECO:0000313" key="5">
    <source>
        <dbReference type="Proteomes" id="UP001379533"/>
    </source>
</evidence>
<organism evidence="4 5">
    <name type="scientific">Pendulispora brunnea</name>
    <dbReference type="NCBI Taxonomy" id="2905690"/>
    <lineage>
        <taxon>Bacteria</taxon>
        <taxon>Pseudomonadati</taxon>
        <taxon>Myxococcota</taxon>
        <taxon>Myxococcia</taxon>
        <taxon>Myxococcales</taxon>
        <taxon>Sorangiineae</taxon>
        <taxon>Pendulisporaceae</taxon>
        <taxon>Pendulispora</taxon>
    </lineage>
</organism>
<feature type="domain" description="Teneurin-like YD-shell" evidence="3">
    <location>
        <begin position="1293"/>
        <end position="1886"/>
    </location>
</feature>
<evidence type="ECO:0000313" key="4">
    <source>
        <dbReference type="EMBL" id="WXA94367.1"/>
    </source>
</evidence>
<name>A0ABZ2K6Q1_9BACT</name>
<evidence type="ECO:0000256" key="2">
    <source>
        <dbReference type="SAM" id="MobiDB-lite"/>
    </source>
</evidence>
<dbReference type="PANTHER" id="PTHR32305:SF15">
    <property type="entry name" value="PROTEIN RHSA-RELATED"/>
    <property type="match status" value="1"/>
</dbReference>
<keyword evidence="1" id="KW-0677">Repeat</keyword>
<dbReference type="InterPro" id="IPR028994">
    <property type="entry name" value="Integrin_alpha_N"/>
</dbReference>
<dbReference type="InterPro" id="IPR006530">
    <property type="entry name" value="YD"/>
</dbReference>
<proteinExistence type="predicted"/>
<accession>A0ABZ2K6Q1</accession>
<dbReference type="Pfam" id="PF25023">
    <property type="entry name" value="TEN_YD-shell"/>
    <property type="match status" value="1"/>
</dbReference>
<dbReference type="Gene3D" id="2.180.10.10">
    <property type="entry name" value="RHS repeat-associated core"/>
    <property type="match status" value="1"/>
</dbReference>
<evidence type="ECO:0000256" key="1">
    <source>
        <dbReference type="ARBA" id="ARBA00022737"/>
    </source>
</evidence>